<evidence type="ECO:0000259" key="8">
    <source>
        <dbReference type="PROSITE" id="PS50071"/>
    </source>
</evidence>
<dbReference type="InterPro" id="IPR010982">
    <property type="entry name" value="Lambda_DNA-bd_dom_sf"/>
</dbReference>
<evidence type="ECO:0000256" key="5">
    <source>
        <dbReference type="PROSITE-ProRule" id="PRU00108"/>
    </source>
</evidence>
<sequence length="391" mass="44046">MIVQGLRRVRQDQLQPSRGGEAGSCFELPPQENINFRGLFPPPLTWDGYNYLLAPNQVSTAPQPSSPLSPGKHGGFFPGGLAVPLLGGLAGKTGYIPEEYRRTCPDPREAGSWCAPTDPGDQAVMAPLLYVQQNAFSVQDTMEDHAASNQVHGGGSEPQSPQSVLLDHLQDAFRNINLKETKSWDEVLKFTEVFKQKRSVFGHQQDAVGVIVLSLFDKQMSQTTICRFENGKLSLKNMYSIKPFMEKYIMATEQNPEIIQVILQERTWHGWKMKKQTKISAEARAKLVKCHMLHKKPNVQQILKISKQTDLPNETVQAWFSNRREKLKSKDRKTRIWTLPMVSQHVPAPCNPPHGYMSLLMDSDLQATTEPNAIMYNHPDAQMNLYSHGPM</sequence>
<name>A0A8C5QF33_9ANUR</name>
<dbReference type="Proteomes" id="UP000694569">
    <property type="component" value="Unplaced"/>
</dbReference>
<dbReference type="Pfam" id="PF00157">
    <property type="entry name" value="Pou"/>
    <property type="match status" value="1"/>
</dbReference>
<dbReference type="PANTHER" id="PTHR11636">
    <property type="entry name" value="POU DOMAIN"/>
    <property type="match status" value="1"/>
</dbReference>
<dbReference type="InterPro" id="IPR009057">
    <property type="entry name" value="Homeodomain-like_sf"/>
</dbReference>
<evidence type="ECO:0000313" key="11">
    <source>
        <dbReference type="Proteomes" id="UP000694569"/>
    </source>
</evidence>
<dbReference type="PROSITE" id="PS51179">
    <property type="entry name" value="POU_3"/>
    <property type="match status" value="1"/>
</dbReference>
<dbReference type="PROSITE" id="PS50071">
    <property type="entry name" value="HOMEOBOX_2"/>
    <property type="match status" value="1"/>
</dbReference>
<accession>A0A8C5QF33</accession>
<dbReference type="SUPFAM" id="SSF47413">
    <property type="entry name" value="lambda repressor-like DNA-binding domains"/>
    <property type="match status" value="1"/>
</dbReference>
<reference evidence="10" key="2">
    <citation type="submission" date="2025-09" db="UniProtKB">
        <authorList>
            <consortium name="Ensembl"/>
        </authorList>
    </citation>
    <scope>IDENTIFICATION</scope>
</reference>
<feature type="domain" description="POU-specific" evidence="9">
    <location>
        <begin position="179"/>
        <end position="253"/>
    </location>
</feature>
<dbReference type="InterPro" id="IPR001356">
    <property type="entry name" value="HD"/>
</dbReference>
<keyword evidence="2 5" id="KW-0238">DNA-binding</keyword>
<evidence type="ECO:0000256" key="2">
    <source>
        <dbReference type="ARBA" id="ARBA00023125"/>
    </source>
</evidence>
<evidence type="ECO:0000259" key="9">
    <source>
        <dbReference type="PROSITE" id="PS51179"/>
    </source>
</evidence>
<dbReference type="SMART" id="SM00389">
    <property type="entry name" value="HOX"/>
    <property type="match status" value="1"/>
</dbReference>
<evidence type="ECO:0000313" key="10">
    <source>
        <dbReference type="Ensembl" id="ENSLLEP00000036295.1"/>
    </source>
</evidence>
<protein>
    <recommendedName>
        <fullName evidence="12">Homeobox domain-containing protein</fullName>
    </recommendedName>
</protein>
<dbReference type="OrthoDB" id="6358449at2759"/>
<evidence type="ECO:0000256" key="6">
    <source>
        <dbReference type="RuleBase" id="RU000682"/>
    </source>
</evidence>
<dbReference type="GO" id="GO:0005634">
    <property type="term" value="C:nucleus"/>
    <property type="evidence" value="ECO:0007669"/>
    <property type="project" value="UniProtKB-SubCell"/>
</dbReference>
<keyword evidence="4 5" id="KW-0539">Nucleus</keyword>
<dbReference type="Pfam" id="PF00046">
    <property type="entry name" value="Homeodomain"/>
    <property type="match status" value="1"/>
</dbReference>
<dbReference type="CDD" id="cd00086">
    <property type="entry name" value="homeodomain"/>
    <property type="match status" value="1"/>
</dbReference>
<dbReference type="GeneTree" id="ENSGT00940000157627"/>
<reference evidence="10" key="1">
    <citation type="submission" date="2025-08" db="UniProtKB">
        <authorList>
            <consortium name="Ensembl"/>
        </authorList>
    </citation>
    <scope>IDENTIFICATION</scope>
</reference>
<organism evidence="10 11">
    <name type="scientific">Leptobrachium leishanense</name>
    <name type="common">Leishan spiny toad</name>
    <dbReference type="NCBI Taxonomy" id="445787"/>
    <lineage>
        <taxon>Eukaryota</taxon>
        <taxon>Metazoa</taxon>
        <taxon>Chordata</taxon>
        <taxon>Craniata</taxon>
        <taxon>Vertebrata</taxon>
        <taxon>Euteleostomi</taxon>
        <taxon>Amphibia</taxon>
        <taxon>Batrachia</taxon>
        <taxon>Anura</taxon>
        <taxon>Pelobatoidea</taxon>
        <taxon>Megophryidae</taxon>
        <taxon>Leptobrachium</taxon>
    </lineage>
</organism>
<feature type="domain" description="Homeobox" evidence="8">
    <location>
        <begin position="270"/>
        <end position="330"/>
    </location>
</feature>
<dbReference type="Ensembl" id="ENSLLET00000037697.1">
    <property type="protein sequence ID" value="ENSLLEP00000036295.1"/>
    <property type="gene ID" value="ENSLLEG00000022982.1"/>
</dbReference>
<evidence type="ECO:0000256" key="1">
    <source>
        <dbReference type="ARBA" id="ARBA00004123"/>
    </source>
</evidence>
<dbReference type="GO" id="GO:0000981">
    <property type="term" value="F:DNA-binding transcription factor activity, RNA polymerase II-specific"/>
    <property type="evidence" value="ECO:0007669"/>
    <property type="project" value="TreeGrafter"/>
</dbReference>
<proteinExistence type="predicted"/>
<dbReference type="InterPro" id="IPR050255">
    <property type="entry name" value="POU_domain_TF"/>
</dbReference>
<dbReference type="SMART" id="SM00352">
    <property type="entry name" value="POU"/>
    <property type="match status" value="1"/>
</dbReference>
<dbReference type="Gene3D" id="1.10.10.60">
    <property type="entry name" value="Homeodomain-like"/>
    <property type="match status" value="1"/>
</dbReference>
<evidence type="ECO:0008006" key="12">
    <source>
        <dbReference type="Google" id="ProtNLM"/>
    </source>
</evidence>
<dbReference type="InterPro" id="IPR013847">
    <property type="entry name" value="POU"/>
</dbReference>
<evidence type="ECO:0000256" key="4">
    <source>
        <dbReference type="ARBA" id="ARBA00023242"/>
    </source>
</evidence>
<dbReference type="GO" id="GO:0000978">
    <property type="term" value="F:RNA polymerase II cis-regulatory region sequence-specific DNA binding"/>
    <property type="evidence" value="ECO:0007669"/>
    <property type="project" value="TreeGrafter"/>
</dbReference>
<comment type="subcellular location">
    <subcellularLocation>
        <location evidence="1 5 6">Nucleus</location>
    </subcellularLocation>
</comment>
<dbReference type="AlphaFoldDB" id="A0A8C5QF33"/>
<evidence type="ECO:0000256" key="3">
    <source>
        <dbReference type="ARBA" id="ARBA00023155"/>
    </source>
</evidence>
<feature type="DNA-binding region" description="Homeobox" evidence="5">
    <location>
        <begin position="272"/>
        <end position="331"/>
    </location>
</feature>
<feature type="region of interest" description="Disordered" evidence="7">
    <location>
        <begin position="1"/>
        <end position="25"/>
    </location>
</feature>
<dbReference type="PRINTS" id="PR00028">
    <property type="entry name" value="POUDOMAIN"/>
</dbReference>
<dbReference type="SUPFAM" id="SSF46689">
    <property type="entry name" value="Homeodomain-like"/>
    <property type="match status" value="1"/>
</dbReference>
<dbReference type="PANTHER" id="PTHR11636:SF89">
    <property type="entry name" value="POU DOMAIN PROTEIN 2, ISOFORM B-RELATED"/>
    <property type="match status" value="1"/>
</dbReference>
<keyword evidence="11" id="KW-1185">Reference proteome</keyword>
<keyword evidence="3 5" id="KW-0371">Homeobox</keyword>
<evidence type="ECO:0000256" key="7">
    <source>
        <dbReference type="SAM" id="MobiDB-lite"/>
    </source>
</evidence>
<dbReference type="InterPro" id="IPR000327">
    <property type="entry name" value="POU_dom"/>
</dbReference>
<dbReference type="Gene3D" id="1.10.260.40">
    <property type="entry name" value="lambda repressor-like DNA-binding domains"/>
    <property type="match status" value="1"/>
</dbReference>